<gene>
    <name evidence="1" type="ORF">QA636_04655</name>
</gene>
<protein>
    <submittedName>
        <fullName evidence="1">Uncharacterized protein</fullName>
    </submittedName>
</protein>
<dbReference type="EMBL" id="CP121646">
    <property type="protein sequence ID" value="WFU64845.1"/>
    <property type="molecule type" value="Genomic_DNA"/>
</dbReference>
<keyword evidence="2" id="KW-1185">Reference proteome</keyword>
<sequence length="264" mass="28942">MFEPLTPIRTDVPIDMHPDAFPSEMHNTMKQEGTLGPFAFSAAREALTLCYERLAQLNDAQKAIHHRLTVAEAKKARRRGEDVRMVNGAQVIFDDVDDHLIEAARHALSDITPSVDRKMKELKGLHETLGKRVAEALDNPSRKTAEGTALAAEVRAYVKSLPDGERITFCMQAITDGDKATVAAILHAQPFLSGLTGDAQDAIRKQAAAKFAAVDSAQYDATTKLIERVMYAGNHLTARYSEVVNRPESRRAVAAKKVRALAGK</sequence>
<accession>A0ABY8JKG6</accession>
<organism evidence="1 2">
    <name type="scientific">Bradyrhizobium brasilense</name>
    <dbReference type="NCBI Taxonomy" id="1419277"/>
    <lineage>
        <taxon>Bacteria</taxon>
        <taxon>Pseudomonadati</taxon>
        <taxon>Pseudomonadota</taxon>
        <taxon>Alphaproteobacteria</taxon>
        <taxon>Hyphomicrobiales</taxon>
        <taxon>Nitrobacteraceae</taxon>
        <taxon>Bradyrhizobium</taxon>
    </lineage>
</organism>
<evidence type="ECO:0000313" key="2">
    <source>
        <dbReference type="Proteomes" id="UP001221546"/>
    </source>
</evidence>
<name>A0ABY8JKG6_9BRAD</name>
<dbReference type="Proteomes" id="UP001221546">
    <property type="component" value="Chromosome"/>
</dbReference>
<reference evidence="1 2" key="1">
    <citation type="submission" date="2023-04" db="EMBL/GenBank/DDBJ databases">
        <title>Australian commercial rhizobial inoculants.</title>
        <authorList>
            <person name="Kohlmeier M.G."/>
            <person name="O'Hara G.W."/>
            <person name="Colombi E."/>
            <person name="Ramsay J.P."/>
            <person name="Terpolilli J."/>
        </authorList>
    </citation>
    <scope>NUCLEOTIDE SEQUENCE [LARGE SCALE GENOMIC DNA]</scope>
    <source>
        <strain evidence="1 2">CB627</strain>
    </source>
</reference>
<proteinExistence type="predicted"/>
<evidence type="ECO:0000313" key="1">
    <source>
        <dbReference type="EMBL" id="WFU64845.1"/>
    </source>
</evidence>
<dbReference type="RefSeq" id="WP_310885525.1">
    <property type="nucleotide sequence ID" value="NZ_CP121646.1"/>
</dbReference>